<protein>
    <submittedName>
        <fullName evidence="1">C14orf166</fullName>
    </submittedName>
</protein>
<organism evidence="1 2">
    <name type="scientific">Bugula neritina</name>
    <name type="common">Brown bryozoan</name>
    <name type="synonym">Sertularia neritina</name>
    <dbReference type="NCBI Taxonomy" id="10212"/>
    <lineage>
        <taxon>Eukaryota</taxon>
        <taxon>Metazoa</taxon>
        <taxon>Spiralia</taxon>
        <taxon>Lophotrochozoa</taxon>
        <taxon>Bryozoa</taxon>
        <taxon>Gymnolaemata</taxon>
        <taxon>Cheilostomatida</taxon>
        <taxon>Flustrina</taxon>
        <taxon>Buguloidea</taxon>
        <taxon>Bugulidae</taxon>
        <taxon>Bugula</taxon>
    </lineage>
</organism>
<dbReference type="AlphaFoldDB" id="A0A7J7JW29"/>
<keyword evidence="2" id="KW-1185">Reference proteome</keyword>
<dbReference type="Proteomes" id="UP000593567">
    <property type="component" value="Unassembled WGS sequence"/>
</dbReference>
<accession>A0A7J7JW29</accession>
<dbReference type="PANTHER" id="PTHR15924">
    <property type="entry name" value="CLE"/>
    <property type="match status" value="1"/>
</dbReference>
<dbReference type="InterPro" id="IPR019265">
    <property type="entry name" value="RTRAF"/>
</dbReference>
<reference evidence="1" key="1">
    <citation type="submission" date="2020-06" db="EMBL/GenBank/DDBJ databases">
        <title>Draft genome of Bugula neritina, a colonial animal packing powerful symbionts and potential medicines.</title>
        <authorList>
            <person name="Rayko M."/>
        </authorList>
    </citation>
    <scope>NUCLEOTIDE SEQUENCE [LARGE SCALE GENOMIC DNA]</scope>
    <source>
        <strain evidence="1">Kwan_BN1</strain>
    </source>
</reference>
<evidence type="ECO:0000313" key="1">
    <source>
        <dbReference type="EMBL" id="KAF6029901.1"/>
    </source>
</evidence>
<sequence>MFARKLKALGYPSISNFDHSDQKKIQELVIWLEDQKIRHYKIEDRAALRKTSDISSWQRAFSKYLDDLSCPHSDRTNSPVTTDWLLGLAVRLVYGENPQRYRTINFYYVTEEAVKILRLLHIQNLRQLQSQINEALVIVQNVTANPKTDQRLGKIGR</sequence>
<dbReference type="EMBL" id="VXIV02001780">
    <property type="protein sequence ID" value="KAF6029901.1"/>
    <property type="molecule type" value="Genomic_DNA"/>
</dbReference>
<dbReference type="OrthoDB" id="514167at2759"/>
<dbReference type="Pfam" id="PF10036">
    <property type="entry name" value="RLL"/>
    <property type="match status" value="2"/>
</dbReference>
<proteinExistence type="predicted"/>
<gene>
    <name evidence="1" type="ORF">EB796_011791</name>
</gene>
<name>A0A7J7JW29_BUGNE</name>
<comment type="caution">
    <text evidence="1">The sequence shown here is derived from an EMBL/GenBank/DDBJ whole genome shotgun (WGS) entry which is preliminary data.</text>
</comment>
<evidence type="ECO:0000313" key="2">
    <source>
        <dbReference type="Proteomes" id="UP000593567"/>
    </source>
</evidence>